<dbReference type="EMBL" id="LR797244">
    <property type="protein sequence ID" value="CAB4195458.1"/>
    <property type="molecule type" value="Genomic_DNA"/>
</dbReference>
<protein>
    <submittedName>
        <fullName evidence="4">Uncharacterized protein</fullName>
    </submittedName>
</protein>
<feature type="region of interest" description="Disordered" evidence="1">
    <location>
        <begin position="1"/>
        <end position="22"/>
    </location>
</feature>
<sequence>MNTSPFLDGYRSTVDPTQHRDSPPAELIVTAQAIAHALRWCNDPGSDVARGIAAGIVAKLYGVDLSGGRA</sequence>
<organism evidence="4">
    <name type="scientific">uncultured Caudovirales phage</name>
    <dbReference type="NCBI Taxonomy" id="2100421"/>
    <lineage>
        <taxon>Viruses</taxon>
        <taxon>Duplodnaviria</taxon>
        <taxon>Heunggongvirae</taxon>
        <taxon>Uroviricota</taxon>
        <taxon>Caudoviricetes</taxon>
        <taxon>Peduoviridae</taxon>
        <taxon>Maltschvirus</taxon>
        <taxon>Maltschvirus maltsch</taxon>
    </lineage>
</organism>
<evidence type="ECO:0000256" key="1">
    <source>
        <dbReference type="SAM" id="MobiDB-lite"/>
    </source>
</evidence>
<evidence type="ECO:0000313" key="4">
    <source>
        <dbReference type="EMBL" id="CAB4222522.1"/>
    </source>
</evidence>
<proteinExistence type="predicted"/>
<reference evidence="4" key="1">
    <citation type="submission" date="2020-05" db="EMBL/GenBank/DDBJ databases">
        <authorList>
            <person name="Chiriac C."/>
            <person name="Salcher M."/>
            <person name="Ghai R."/>
            <person name="Kavagutti S V."/>
        </authorList>
    </citation>
    <scope>NUCLEOTIDE SEQUENCE</scope>
</reference>
<gene>
    <name evidence="3" type="ORF">UFOVP1293_36</name>
    <name evidence="4" type="ORF">UFOVP1644_54</name>
    <name evidence="2" type="ORF">UFOVP860_75</name>
</gene>
<dbReference type="EMBL" id="LR796812">
    <property type="protein sequence ID" value="CAB4167981.1"/>
    <property type="molecule type" value="Genomic_DNA"/>
</dbReference>
<evidence type="ECO:0000313" key="2">
    <source>
        <dbReference type="EMBL" id="CAB4167981.1"/>
    </source>
</evidence>
<dbReference type="EMBL" id="LR797513">
    <property type="protein sequence ID" value="CAB4222522.1"/>
    <property type="molecule type" value="Genomic_DNA"/>
</dbReference>
<evidence type="ECO:0000313" key="3">
    <source>
        <dbReference type="EMBL" id="CAB4195458.1"/>
    </source>
</evidence>
<name>A0A6J5T429_9CAUD</name>
<accession>A0A6J5T429</accession>